<organism evidence="2 3">
    <name type="scientific">Prunus persica</name>
    <name type="common">Peach</name>
    <name type="synonym">Amygdalus persica</name>
    <dbReference type="NCBI Taxonomy" id="3760"/>
    <lineage>
        <taxon>Eukaryota</taxon>
        <taxon>Viridiplantae</taxon>
        <taxon>Streptophyta</taxon>
        <taxon>Embryophyta</taxon>
        <taxon>Tracheophyta</taxon>
        <taxon>Spermatophyta</taxon>
        <taxon>Magnoliopsida</taxon>
        <taxon>eudicotyledons</taxon>
        <taxon>Gunneridae</taxon>
        <taxon>Pentapetalae</taxon>
        <taxon>rosids</taxon>
        <taxon>fabids</taxon>
        <taxon>Rosales</taxon>
        <taxon>Rosaceae</taxon>
        <taxon>Amygdaloideae</taxon>
        <taxon>Amygdaleae</taxon>
        <taxon>Prunus</taxon>
    </lineage>
</organism>
<reference evidence="2 3" key="1">
    <citation type="journal article" date="2013" name="Nat. Genet.">
        <title>The high-quality draft genome of peach (Prunus persica) identifies unique patterns of genetic diversity, domestication and genome evolution.</title>
        <authorList>
            <consortium name="International Peach Genome Initiative"/>
            <person name="Verde I."/>
            <person name="Abbott A.G."/>
            <person name="Scalabrin S."/>
            <person name="Jung S."/>
            <person name="Shu S."/>
            <person name="Marroni F."/>
            <person name="Zhebentyayeva T."/>
            <person name="Dettori M.T."/>
            <person name="Grimwood J."/>
            <person name="Cattonaro F."/>
            <person name="Zuccolo A."/>
            <person name="Rossini L."/>
            <person name="Jenkins J."/>
            <person name="Vendramin E."/>
            <person name="Meisel L.A."/>
            <person name="Decroocq V."/>
            <person name="Sosinski B."/>
            <person name="Prochnik S."/>
            <person name="Mitros T."/>
            <person name="Policriti A."/>
            <person name="Cipriani G."/>
            <person name="Dondini L."/>
            <person name="Ficklin S."/>
            <person name="Goodstein D.M."/>
            <person name="Xuan P."/>
            <person name="Del Fabbro C."/>
            <person name="Aramini V."/>
            <person name="Copetti D."/>
            <person name="Gonzalez S."/>
            <person name="Horner D.S."/>
            <person name="Falchi R."/>
            <person name="Lucas S."/>
            <person name="Mica E."/>
            <person name="Maldonado J."/>
            <person name="Lazzari B."/>
            <person name="Bielenberg D."/>
            <person name="Pirona R."/>
            <person name="Miculan M."/>
            <person name="Barakat A."/>
            <person name="Testolin R."/>
            <person name="Stella A."/>
            <person name="Tartarini S."/>
            <person name="Tonutti P."/>
            <person name="Arus P."/>
            <person name="Orellana A."/>
            <person name="Wells C."/>
            <person name="Main D."/>
            <person name="Vizzotto G."/>
            <person name="Silva H."/>
            <person name="Salamini F."/>
            <person name="Schmutz J."/>
            <person name="Morgante M."/>
            <person name="Rokhsar D.S."/>
        </authorList>
    </citation>
    <scope>NUCLEOTIDE SEQUENCE [LARGE SCALE GENOMIC DNA]</scope>
    <source>
        <strain evidence="3">cv. Nemared</strain>
    </source>
</reference>
<protein>
    <submittedName>
        <fullName evidence="2">Uncharacterized protein</fullName>
    </submittedName>
</protein>
<evidence type="ECO:0000256" key="1">
    <source>
        <dbReference type="SAM" id="Phobius"/>
    </source>
</evidence>
<sequence>MPATTSPLLSVMIPLSHSHLDLCGWLYLNLSMAAGVAIFILLISFYSTREVQGVTEAEKFGDSYLLWLMSWWY</sequence>
<proteinExistence type="predicted"/>
<keyword evidence="1" id="KW-1133">Transmembrane helix</keyword>
<dbReference type="Proteomes" id="UP000006882">
    <property type="component" value="Chromosome G1"/>
</dbReference>
<dbReference type="EMBL" id="CM007651">
    <property type="protein sequence ID" value="ONI35759.1"/>
    <property type="molecule type" value="Genomic_DNA"/>
</dbReference>
<evidence type="ECO:0000313" key="3">
    <source>
        <dbReference type="Proteomes" id="UP000006882"/>
    </source>
</evidence>
<keyword evidence="1" id="KW-0812">Transmembrane</keyword>
<feature type="transmembrane region" description="Helical" evidence="1">
    <location>
        <begin position="25"/>
        <end position="46"/>
    </location>
</feature>
<dbReference type="Gramene" id="ONI35759">
    <property type="protein sequence ID" value="ONI35759"/>
    <property type="gene ID" value="PRUPE_1G553200"/>
</dbReference>
<accession>A0A251RI60</accession>
<name>A0A251RI60_PRUPE</name>
<keyword evidence="3" id="KW-1185">Reference proteome</keyword>
<dbReference type="AlphaFoldDB" id="A0A251RI60"/>
<keyword evidence="1" id="KW-0472">Membrane</keyword>
<gene>
    <name evidence="2" type="ORF">PRUPE_1G553200</name>
</gene>
<evidence type="ECO:0000313" key="2">
    <source>
        <dbReference type="EMBL" id="ONI35759.1"/>
    </source>
</evidence>